<reference evidence="2" key="1">
    <citation type="submission" date="2020-08" db="EMBL/GenBank/DDBJ databases">
        <title>Multicomponent nature underlies the extraordinary mechanical properties of spider dragline silk.</title>
        <authorList>
            <person name="Kono N."/>
            <person name="Nakamura H."/>
            <person name="Mori M."/>
            <person name="Yoshida Y."/>
            <person name="Ohtoshi R."/>
            <person name="Malay A.D."/>
            <person name="Moran D.A.P."/>
            <person name="Tomita M."/>
            <person name="Numata K."/>
            <person name="Arakawa K."/>
        </authorList>
    </citation>
    <scope>NUCLEOTIDE SEQUENCE</scope>
</reference>
<feature type="region of interest" description="Disordered" evidence="1">
    <location>
        <begin position="38"/>
        <end position="77"/>
    </location>
</feature>
<evidence type="ECO:0000256" key="1">
    <source>
        <dbReference type="SAM" id="MobiDB-lite"/>
    </source>
</evidence>
<dbReference type="AlphaFoldDB" id="A0A8X6Y4U9"/>
<keyword evidence="3" id="KW-1185">Reference proteome</keyword>
<dbReference type="Proteomes" id="UP000886998">
    <property type="component" value="Unassembled WGS sequence"/>
</dbReference>
<sequence length="224" mass="24857">MDNGDCVESGAVIKNSMEKPVTQFTLVDDGFQVILIGKTGSGSGDKEPGSGEEDDETSVNQGQTGQHRKDDEPEPEEDVDFLVDDVDGQDTHGIVTLHITGGTISVEGTFGKTWEDFNHRIVPHRPIPIGELKHFGSVRRELSAKECVHKEDLTNDVHEIHHFGQHEPEKVHAVIVEIGCHVLHEKFSIGSFGFLRQNGRVETQDQILDAATFHCFPEISWDIE</sequence>
<organism evidence="2 3">
    <name type="scientific">Trichonephila inaurata madagascariensis</name>
    <dbReference type="NCBI Taxonomy" id="2747483"/>
    <lineage>
        <taxon>Eukaryota</taxon>
        <taxon>Metazoa</taxon>
        <taxon>Ecdysozoa</taxon>
        <taxon>Arthropoda</taxon>
        <taxon>Chelicerata</taxon>
        <taxon>Arachnida</taxon>
        <taxon>Araneae</taxon>
        <taxon>Araneomorphae</taxon>
        <taxon>Entelegynae</taxon>
        <taxon>Araneoidea</taxon>
        <taxon>Nephilidae</taxon>
        <taxon>Trichonephila</taxon>
        <taxon>Trichonephila inaurata</taxon>
    </lineage>
</organism>
<evidence type="ECO:0000313" key="2">
    <source>
        <dbReference type="EMBL" id="GFY65708.1"/>
    </source>
</evidence>
<evidence type="ECO:0000313" key="3">
    <source>
        <dbReference type="Proteomes" id="UP000886998"/>
    </source>
</evidence>
<comment type="caution">
    <text evidence="2">The sequence shown here is derived from an EMBL/GenBank/DDBJ whole genome shotgun (WGS) entry which is preliminary data.</text>
</comment>
<proteinExistence type="predicted"/>
<name>A0A8X6Y4U9_9ARAC</name>
<protein>
    <submittedName>
        <fullName evidence="2">Uncharacterized protein</fullName>
    </submittedName>
</protein>
<accession>A0A8X6Y4U9</accession>
<dbReference type="EMBL" id="BMAV01015646">
    <property type="protein sequence ID" value="GFY65708.1"/>
    <property type="molecule type" value="Genomic_DNA"/>
</dbReference>
<gene>
    <name evidence="2" type="ORF">TNIN_436471</name>
</gene>